<evidence type="ECO:0000313" key="1">
    <source>
        <dbReference type="EMBL" id="MBE5037962.1"/>
    </source>
</evidence>
<sequence>MPAFLPLNFADNAAPVTPVPNGMSPLTAGYQLAGLANQIKASLPPELKGSDHSIPNIGAYIEYLRADILHNRAGSSYVRCWHGVLAMVGLSKLYGFELSLQLVDMTQPPVHVGGHISPGPIYKRELERLQMLDHNTYYVLYRTVWENGQPKQRALAVVDPNILIVPLKNIDPAALVGVPWYDAHTGTWREVTDGYDEKPLDAQRKMLAEHLQLALWLERQATVASGKMKTGLATNLSAWRDELRHGTPLPVEGRQGTIPCQGLPPTMDAIDFGAFSQKDFCRVPDYQISMDGIQLFTPRLMLTNVAKLSTTTPWNCVVKDANQQMLSVLPPITADFANLLEQYDEPDSKGYKPLELLQIKVEDEFIANSRIRVELVYRNGSLIVSRTQEYNGRQIVFAKNFPYFSMWPYVNLKRGEWNMYTVSMVAHNQVAFEPSNCEVIDAMDSRLSYVADPDDITIVEPRDDVNRQIQMRFSENFPSFVPLHYTDALGNVLECGSLLAAPAGNQVIPATALIAKACIDFGTSNSVCAVEAGGVIHQVMNGDRVCALVQFNKNSDENDSAINEFHRYYGLSKSSRPYKFPSVAQLYKGSAADPLRSGKILLAESGVIDYFAKQNTNLDMVGIFSYLKSDVRAPLAAVNQAEEIFIKHLALLCALEAKCVGASGIEYYFSYPNDQYRNTLTSFWDSAINYINRMNIFPAIDTPGSLTERMASSYHVQTNMEKAAMMASKGPGFAVVDIGGGTSDMTVWRAPLGGDDPIFRGDEAMIKRAAQQFKKEKTFPAVQGANLSFRYAGNQLFSHTFFVYFKSHSNIMNQVFPRIFGFSENDLSSTTAMGSKKRAIEAVKSYMTSLSSIQSLKSPGFPALTALLNTLLEEPGVDMTYWGGAACRELRNMISFKLKGILFVLGLLVGECAGINPDNETGTFKIYLVGGGAQAYNMTNKTTFKENAFDMLAQLPGMQFDEIYDDVESLRQRFEIIPPADGNKIEVVDGMLSYENDFAGKTDRGLVPRIRHEEANPPASELREAYQDYIRIAVEDDPNLQDLLPMLQVVNDASNRDAQQNQTYQHYMNTANNLWTDLNTHLDDDVSLVVREAIFAVLMAEELLS</sequence>
<protein>
    <submittedName>
        <fullName evidence="1">Uncharacterized protein</fullName>
    </submittedName>
</protein>
<organism evidence="1 2">
    <name type="scientific">Gemmiger gallinarum</name>
    <dbReference type="NCBI Taxonomy" id="2779354"/>
    <lineage>
        <taxon>Bacteria</taxon>
        <taxon>Bacillati</taxon>
        <taxon>Bacillota</taxon>
        <taxon>Clostridia</taxon>
        <taxon>Eubacteriales</taxon>
        <taxon>Gemmiger</taxon>
    </lineage>
</organism>
<gene>
    <name evidence="1" type="ORF">INF35_09215</name>
</gene>
<dbReference type="EMBL" id="JADCKC010000002">
    <property type="protein sequence ID" value="MBE5037962.1"/>
    <property type="molecule type" value="Genomic_DNA"/>
</dbReference>
<comment type="caution">
    <text evidence="1">The sequence shown here is derived from an EMBL/GenBank/DDBJ whole genome shotgun (WGS) entry which is preliminary data.</text>
</comment>
<dbReference type="RefSeq" id="WP_193501693.1">
    <property type="nucleotide sequence ID" value="NZ_JADCKC010000002.1"/>
</dbReference>
<evidence type="ECO:0000313" key="2">
    <source>
        <dbReference type="Proteomes" id="UP000768567"/>
    </source>
</evidence>
<dbReference type="Proteomes" id="UP000768567">
    <property type="component" value="Unassembled WGS sequence"/>
</dbReference>
<keyword evidence="2" id="KW-1185">Reference proteome</keyword>
<proteinExistence type="predicted"/>
<name>A0ABR9R4W5_9FIRM</name>
<reference evidence="1 2" key="1">
    <citation type="submission" date="2020-10" db="EMBL/GenBank/DDBJ databases">
        <title>ChiBAC.</title>
        <authorList>
            <person name="Zenner C."/>
            <person name="Hitch T.C.A."/>
            <person name="Clavel T."/>
        </authorList>
    </citation>
    <scope>NUCLEOTIDE SEQUENCE [LARGE SCALE GENOMIC DNA]</scope>
    <source>
        <strain evidence="1 2">DSM 109015</strain>
    </source>
</reference>
<accession>A0ABR9R4W5</accession>